<evidence type="ECO:0000256" key="2">
    <source>
        <dbReference type="SAM" id="MobiDB-lite"/>
    </source>
</evidence>
<keyword evidence="5" id="KW-1185">Reference proteome</keyword>
<keyword evidence="3" id="KW-0812">Transmembrane</keyword>
<feature type="coiled-coil region" evidence="1">
    <location>
        <begin position="105"/>
        <end position="181"/>
    </location>
</feature>
<feature type="region of interest" description="Disordered" evidence="2">
    <location>
        <begin position="1"/>
        <end position="26"/>
    </location>
</feature>
<proteinExistence type="predicted"/>
<evidence type="ECO:0000313" key="4">
    <source>
        <dbReference type="EMBL" id="MBC9247316.1"/>
    </source>
</evidence>
<organism evidence="4 5">
    <name type="scientific">Paracoccus amoyensis</name>
    <dbReference type="NCBI Taxonomy" id="2760093"/>
    <lineage>
        <taxon>Bacteria</taxon>
        <taxon>Pseudomonadati</taxon>
        <taxon>Pseudomonadota</taxon>
        <taxon>Alphaproteobacteria</taxon>
        <taxon>Rhodobacterales</taxon>
        <taxon>Paracoccaceae</taxon>
        <taxon>Paracoccus</taxon>
    </lineage>
</organism>
<evidence type="ECO:0000256" key="3">
    <source>
        <dbReference type="SAM" id="Phobius"/>
    </source>
</evidence>
<protein>
    <recommendedName>
        <fullName evidence="6">Inner membrane protein</fullName>
    </recommendedName>
</protein>
<evidence type="ECO:0000256" key="1">
    <source>
        <dbReference type="SAM" id="Coils"/>
    </source>
</evidence>
<dbReference type="Proteomes" id="UP000608594">
    <property type="component" value="Unassembled WGS sequence"/>
</dbReference>
<sequence length="346" mass="36497">MTTTSQPPKAAPEKPTPEKPVDAQPAKREQAGFWPLVFGGGVAALIGGVATIMALPFLPASWLPEQQTAEIDVAAIQSNATSAAEAAADRRIQELQAQLQAVPTSDDATRDLAAMQQRIDAQAQQIDQLSNRPAFDPALAERLQTLTAQAAALENQIQTAAEQAQTQITAAQVEARKLQEAAEGSTRRAEAVAAIASLQTALDRGLQPDEARQTMEGVGIETPDALNREIASLGTLQSEFPDAVRAALRAALREESASGQGNVFTNFLRAQTGARSVEPREGNDPDAILSRANAEVEAGRIGNALTEMEALPDVAKNAQLMAEWTAKATAYRDAQAALSSLSAMSN</sequence>
<keyword evidence="1" id="KW-0175">Coiled coil</keyword>
<evidence type="ECO:0000313" key="5">
    <source>
        <dbReference type="Proteomes" id="UP000608594"/>
    </source>
</evidence>
<gene>
    <name evidence="4" type="ORF">H4P12_11485</name>
</gene>
<dbReference type="RefSeq" id="WP_187793805.1">
    <property type="nucleotide sequence ID" value="NZ_JACOQL010000003.1"/>
</dbReference>
<feature type="compositionally biased region" description="Basic and acidic residues" evidence="2">
    <location>
        <begin position="11"/>
        <end position="26"/>
    </location>
</feature>
<feature type="transmembrane region" description="Helical" evidence="3">
    <location>
        <begin position="33"/>
        <end position="58"/>
    </location>
</feature>
<accession>A0A926JBP0</accession>
<keyword evidence="3" id="KW-0472">Membrane</keyword>
<dbReference type="EMBL" id="JACOQL010000003">
    <property type="protein sequence ID" value="MBC9247316.1"/>
    <property type="molecule type" value="Genomic_DNA"/>
</dbReference>
<evidence type="ECO:0008006" key="6">
    <source>
        <dbReference type="Google" id="ProtNLM"/>
    </source>
</evidence>
<keyword evidence="3" id="KW-1133">Transmembrane helix</keyword>
<dbReference type="AlphaFoldDB" id="A0A926JBP0"/>
<reference evidence="4" key="1">
    <citation type="submission" date="2020-08" db="EMBL/GenBank/DDBJ databases">
        <title>Paracoccus amoyensis sp. nov., isolated from the surface seawater at coast of Xiamen, Fujian.</title>
        <authorList>
            <person name="Lyu L."/>
        </authorList>
    </citation>
    <scope>NUCLEOTIDE SEQUENCE</scope>
    <source>
        <strain evidence="4">11-3</strain>
    </source>
</reference>
<name>A0A926JBP0_9RHOB</name>
<comment type="caution">
    <text evidence="4">The sequence shown here is derived from an EMBL/GenBank/DDBJ whole genome shotgun (WGS) entry which is preliminary data.</text>
</comment>